<reference evidence="1 2" key="1">
    <citation type="submission" date="2013-07" db="EMBL/GenBank/DDBJ databases">
        <authorList>
            <person name="Genoscope - CEA"/>
        </authorList>
    </citation>
    <scope>NUCLEOTIDE SEQUENCE [LARGE SCALE GENOMIC DNA]</scope>
    <source>
        <strain evidence="1 2">G6</strain>
    </source>
</reference>
<dbReference type="HOGENOM" id="CLU_124318_0_0_6"/>
<evidence type="ECO:0000313" key="2">
    <source>
        <dbReference type="Proteomes" id="UP000032735"/>
    </source>
</evidence>
<dbReference type="RefSeq" id="WP_045958036.1">
    <property type="nucleotide sequence ID" value="NZ_FO704551.1"/>
</dbReference>
<protein>
    <submittedName>
        <fullName evidence="1">Putative bacteriophage protein</fullName>
    </submittedName>
</protein>
<sequence>MEFEISGKKYRAGKLNAFQQQDLAVALLPVVPALKPIWDNLKPNGVDENGKPTFSMGDMVDFIAPLAEAIRSLGKESRYEINDICLSVVSRESGGVWTGIYSGQQLMFDDINGLDLLKIAGHVIKGSLSNFFPGLPESDEPSPASPTWI</sequence>
<dbReference type="EMBL" id="FO704551">
    <property type="protein sequence ID" value="CDG20692.1"/>
    <property type="molecule type" value="Genomic_DNA"/>
</dbReference>
<evidence type="ECO:0000313" key="1">
    <source>
        <dbReference type="EMBL" id="CDG20692.1"/>
    </source>
</evidence>
<dbReference type="AlphaFoldDB" id="A0A068R086"/>
<organism evidence="1 2">
    <name type="scientific">Xenorhabdus poinarii G6</name>
    <dbReference type="NCBI Taxonomy" id="1354304"/>
    <lineage>
        <taxon>Bacteria</taxon>
        <taxon>Pseudomonadati</taxon>
        <taxon>Pseudomonadota</taxon>
        <taxon>Gammaproteobacteria</taxon>
        <taxon>Enterobacterales</taxon>
        <taxon>Morganellaceae</taxon>
        <taxon>Xenorhabdus</taxon>
    </lineage>
</organism>
<dbReference type="Proteomes" id="UP000032735">
    <property type="component" value="Chromosome"/>
</dbReference>
<dbReference type="OrthoDB" id="9034327at2"/>
<proteinExistence type="predicted"/>
<keyword evidence="2" id="KW-1185">Reference proteome</keyword>
<dbReference type="Pfam" id="PF21822">
    <property type="entry name" value="Phage_TAC_15"/>
    <property type="match status" value="1"/>
</dbReference>
<gene>
    <name evidence="1" type="ORF">XPG1_1037</name>
</gene>
<name>A0A068R086_9GAMM</name>
<dbReference type="KEGG" id="xpo:XPG1_1037"/>
<accession>A0A068R086</accession>
<dbReference type="InterPro" id="IPR049156">
    <property type="entry name" value="Phage_chap_TAC_15-like"/>
</dbReference>
<dbReference type="STRING" id="1354304.XPG1_1037"/>